<dbReference type="PIRSF" id="PIRSF000714">
    <property type="entry name" value="HIT"/>
    <property type="match status" value="1"/>
</dbReference>
<feature type="domain" description="HIT" evidence="2">
    <location>
        <begin position="36"/>
        <end position="105"/>
    </location>
</feature>
<keyword evidence="4" id="KW-1185">Reference proteome</keyword>
<evidence type="ECO:0000313" key="4">
    <source>
        <dbReference type="Proteomes" id="UP000294599"/>
    </source>
</evidence>
<dbReference type="OrthoDB" id="9799145at2"/>
<proteinExistence type="predicted"/>
<dbReference type="Gene3D" id="3.30.428.10">
    <property type="entry name" value="HIT-like"/>
    <property type="match status" value="1"/>
</dbReference>
<name>A0A4S3L0C4_9GAMM</name>
<dbReference type="PROSITE" id="PS51084">
    <property type="entry name" value="HIT_2"/>
    <property type="match status" value="1"/>
</dbReference>
<dbReference type="AlphaFoldDB" id="A0A4S3L0C4"/>
<protein>
    <submittedName>
        <fullName evidence="3">Diadenosine tetraphosphate (Ap4A) HIT family hydrolase</fullName>
    </submittedName>
</protein>
<sequence length="136" mass="15571">MSDFLLHPQLLADTHPVCELALCSVRLMDDTRWPWLILVPRQPFLRELMDLSADDQLALLKEVNRAGRVLQRLYRCEKLNVAALGNMVPQLHIHVIARHKDDYAWPRPVWGKGTAVPYSPEQLSEQLVELARALSA</sequence>
<dbReference type="Proteomes" id="UP000294599">
    <property type="component" value="Unassembled WGS sequence"/>
</dbReference>
<dbReference type="InterPro" id="IPR011146">
    <property type="entry name" value="HIT-like"/>
</dbReference>
<evidence type="ECO:0000313" key="3">
    <source>
        <dbReference type="EMBL" id="TCT01335.1"/>
    </source>
</evidence>
<organism evidence="3 4">
    <name type="scientific">Pseudofulvimonas gallinarii</name>
    <dbReference type="NCBI Taxonomy" id="634155"/>
    <lineage>
        <taxon>Bacteria</taxon>
        <taxon>Pseudomonadati</taxon>
        <taxon>Pseudomonadota</taxon>
        <taxon>Gammaproteobacteria</taxon>
        <taxon>Lysobacterales</taxon>
        <taxon>Rhodanobacteraceae</taxon>
        <taxon>Pseudofulvimonas</taxon>
    </lineage>
</organism>
<gene>
    <name evidence="3" type="ORF">EDC25_101202</name>
</gene>
<dbReference type="GO" id="GO:0016787">
    <property type="term" value="F:hydrolase activity"/>
    <property type="evidence" value="ECO:0007669"/>
    <property type="project" value="UniProtKB-KW"/>
</dbReference>
<dbReference type="RefSeq" id="WP_123521754.1">
    <property type="nucleotide sequence ID" value="NZ_JBHLWF010000005.1"/>
</dbReference>
<accession>A0A4S3L0C4</accession>
<comment type="caution">
    <text evidence="3">The sequence shown here is derived from an EMBL/GenBank/DDBJ whole genome shotgun (WGS) entry which is preliminary data.</text>
</comment>
<dbReference type="Pfam" id="PF01230">
    <property type="entry name" value="HIT"/>
    <property type="match status" value="1"/>
</dbReference>
<keyword evidence="3" id="KW-0378">Hydrolase</keyword>
<dbReference type="SUPFAM" id="SSF54197">
    <property type="entry name" value="HIT-like"/>
    <property type="match status" value="1"/>
</dbReference>
<comment type="caution">
    <text evidence="1">Lacks conserved residue(s) required for the propagation of feature annotation.</text>
</comment>
<dbReference type="InterPro" id="IPR036265">
    <property type="entry name" value="HIT-like_sf"/>
</dbReference>
<dbReference type="InterPro" id="IPR026026">
    <property type="entry name" value="HIT_Hint"/>
</dbReference>
<evidence type="ECO:0000256" key="1">
    <source>
        <dbReference type="PROSITE-ProRule" id="PRU00464"/>
    </source>
</evidence>
<reference evidence="3 4" key="1">
    <citation type="submission" date="2019-03" db="EMBL/GenBank/DDBJ databases">
        <title>Genomic Encyclopedia of Type Strains, Phase IV (KMG-IV): sequencing the most valuable type-strain genomes for metagenomic binning, comparative biology and taxonomic classification.</title>
        <authorList>
            <person name="Goeker M."/>
        </authorList>
    </citation>
    <scope>NUCLEOTIDE SEQUENCE [LARGE SCALE GENOMIC DNA]</scope>
    <source>
        <strain evidence="3 4">DSM 21944</strain>
    </source>
</reference>
<evidence type="ECO:0000259" key="2">
    <source>
        <dbReference type="PROSITE" id="PS51084"/>
    </source>
</evidence>
<dbReference type="EMBL" id="SMAF01000001">
    <property type="protein sequence ID" value="TCT01335.1"/>
    <property type="molecule type" value="Genomic_DNA"/>
</dbReference>